<sequence length="285" mass="31990">MLDPRTELANTHDSHDRWRAVNFAAKARKTAQNYENQRNFNGGGVQFRPDHMEEESGVCSPPLWKTSPSRSLLHSRHPQNNYSYLSPTARAQAVAKGQWELMEMVKNMPESSYELSLRDLVEQTRVGAQEEKCLIEEKNFGNEIVNRRMNVKRQESKKIEKKVKMGRNKSIENSGLFLKMVFPISFGSKKKKNSAINTCAKVSPKPEASDKSSKGVDREWWKKKFSVSGDSESIATSSNNSGSTGSSGSSRSSSSRRSDSSRKRIPGFLSGCWPIFCSPKSKSAK</sequence>
<feature type="region of interest" description="Disordered" evidence="1">
    <location>
        <begin position="227"/>
        <end position="285"/>
    </location>
</feature>
<evidence type="ECO:0000313" key="3">
    <source>
        <dbReference type="Proteomes" id="UP000325577"/>
    </source>
</evidence>
<dbReference type="OrthoDB" id="776574at2759"/>
<accession>A0A5J5BUU7</accession>
<dbReference type="PANTHER" id="PTHR34193:SF1">
    <property type="entry name" value="EXPRESSED PROTEIN"/>
    <property type="match status" value="1"/>
</dbReference>
<proteinExistence type="predicted"/>
<dbReference type="PANTHER" id="PTHR34193">
    <property type="entry name" value="OS11G0199801 PROTEIN"/>
    <property type="match status" value="1"/>
</dbReference>
<dbReference type="EMBL" id="CM018032">
    <property type="protein sequence ID" value="KAA8546486.1"/>
    <property type="molecule type" value="Genomic_DNA"/>
</dbReference>
<keyword evidence="3" id="KW-1185">Reference proteome</keyword>
<feature type="compositionally biased region" description="Low complexity" evidence="1">
    <location>
        <begin position="236"/>
        <end position="255"/>
    </location>
</feature>
<name>A0A5J5BUU7_9ASTE</name>
<dbReference type="Proteomes" id="UP000325577">
    <property type="component" value="Linkage Group LG1"/>
</dbReference>
<evidence type="ECO:0000313" key="2">
    <source>
        <dbReference type="EMBL" id="KAA8546486.1"/>
    </source>
</evidence>
<protein>
    <submittedName>
        <fullName evidence="2">Uncharacterized protein</fullName>
    </submittedName>
</protein>
<gene>
    <name evidence="2" type="ORF">F0562_002775</name>
</gene>
<organism evidence="2 3">
    <name type="scientific">Nyssa sinensis</name>
    <dbReference type="NCBI Taxonomy" id="561372"/>
    <lineage>
        <taxon>Eukaryota</taxon>
        <taxon>Viridiplantae</taxon>
        <taxon>Streptophyta</taxon>
        <taxon>Embryophyta</taxon>
        <taxon>Tracheophyta</taxon>
        <taxon>Spermatophyta</taxon>
        <taxon>Magnoliopsida</taxon>
        <taxon>eudicotyledons</taxon>
        <taxon>Gunneridae</taxon>
        <taxon>Pentapetalae</taxon>
        <taxon>asterids</taxon>
        <taxon>Cornales</taxon>
        <taxon>Nyssaceae</taxon>
        <taxon>Nyssa</taxon>
    </lineage>
</organism>
<reference evidence="2 3" key="1">
    <citation type="submission" date="2019-09" db="EMBL/GenBank/DDBJ databases">
        <title>A chromosome-level genome assembly of the Chinese tupelo Nyssa sinensis.</title>
        <authorList>
            <person name="Yang X."/>
            <person name="Kang M."/>
            <person name="Yang Y."/>
            <person name="Xiong H."/>
            <person name="Wang M."/>
            <person name="Zhang Z."/>
            <person name="Wang Z."/>
            <person name="Wu H."/>
            <person name="Ma T."/>
            <person name="Liu J."/>
            <person name="Xi Z."/>
        </authorList>
    </citation>
    <scope>NUCLEOTIDE SEQUENCE [LARGE SCALE GENOMIC DNA]</scope>
    <source>
        <strain evidence="2">J267</strain>
        <tissue evidence="2">Leaf</tissue>
    </source>
</reference>
<evidence type="ECO:0000256" key="1">
    <source>
        <dbReference type="SAM" id="MobiDB-lite"/>
    </source>
</evidence>
<dbReference type="AlphaFoldDB" id="A0A5J5BUU7"/>